<evidence type="ECO:0000256" key="6">
    <source>
        <dbReference type="RuleBase" id="RU369086"/>
    </source>
</evidence>
<dbReference type="PANTHER" id="PTHR12709:SF1">
    <property type="entry name" value="DNA-DIRECTED RNA POLYMERASE III SUBUNIT RPC8"/>
    <property type="match status" value="1"/>
</dbReference>
<feature type="region of interest" description="Disordered" evidence="7">
    <location>
        <begin position="1"/>
        <end position="47"/>
    </location>
</feature>
<dbReference type="Gene3D" id="3.30.1490.120">
    <property type="entry name" value="RNA polymerase Rpb7-like, N-terminal domain"/>
    <property type="match status" value="1"/>
</dbReference>
<dbReference type="InterPro" id="IPR013238">
    <property type="entry name" value="RNA_pol_III_Rbc25"/>
</dbReference>
<dbReference type="CDD" id="cd04330">
    <property type="entry name" value="RNAP_III_Rpc25_N"/>
    <property type="match status" value="1"/>
</dbReference>
<dbReference type="InterPro" id="IPR045113">
    <property type="entry name" value="Rpb7-like"/>
</dbReference>
<feature type="domain" description="S1 motif" evidence="8">
    <location>
        <begin position="136"/>
        <end position="219"/>
    </location>
</feature>
<dbReference type="Pfam" id="PF03876">
    <property type="entry name" value="SHS2_Rpb7-N"/>
    <property type="match status" value="1"/>
</dbReference>
<dbReference type="InterPro" id="IPR005576">
    <property type="entry name" value="Rpb7-like_N"/>
</dbReference>
<dbReference type="SUPFAM" id="SSF88798">
    <property type="entry name" value="N-terminal, heterodimerisation domain of RBP7 (RpoE)"/>
    <property type="match status" value="1"/>
</dbReference>
<dbReference type="SUPFAM" id="SSF50249">
    <property type="entry name" value="Nucleic acid-binding proteins"/>
    <property type="match status" value="1"/>
</dbReference>
<dbReference type="InterPro" id="IPR012340">
    <property type="entry name" value="NA-bd_OB-fold"/>
</dbReference>
<evidence type="ECO:0000313" key="9">
    <source>
        <dbReference type="EMBL" id="KAK6336357.1"/>
    </source>
</evidence>
<proteinExistence type="inferred from homology"/>
<comment type="function">
    <text evidence="6">DNA-dependent RNA polymerase which catalyzes the transcription of DNA into RNA using the four ribonucleoside triphosphates as substrates.</text>
</comment>
<comment type="similarity">
    <text evidence="2">Belongs to the eukaryotic RPB7/RPC8 RNA polymerase subunit family.</text>
</comment>
<dbReference type="NCBIfam" id="TIGR00448">
    <property type="entry name" value="rpoE"/>
    <property type="match status" value="1"/>
</dbReference>
<evidence type="ECO:0000259" key="8">
    <source>
        <dbReference type="PROSITE" id="PS50126"/>
    </source>
</evidence>
<accession>A0AAV9U6B6</accession>
<keyword evidence="10" id="KW-1185">Reference proteome</keyword>
<dbReference type="FunFam" id="2.40.50.140:FF:000221">
    <property type="entry name" value="DNA-directed RNA polymerase III subunit"/>
    <property type="match status" value="1"/>
</dbReference>
<sequence>MSLTSKRRVDAFEVNNFRPPKPRPAREITPHQPTRRPPPPPSQCEPQTLHRHRQMFILTRLTDLVTIQPSSFTIPTRQALEDQLNARYANKVIHKIGLAICLYDILKSSDGLIGPGSGAVNVNVEFRLIVFRPFKGEVITGRISNSTPHGIHVRLDFFDEIFIPKDYLFEGSHFDHSEQVWVWRTEDGDELFFDKNELVRFRVEEEEFTDNTPVDPALRDSLADADMTPPYKLIASCYQSGLGVVAWW</sequence>
<evidence type="ECO:0000256" key="5">
    <source>
        <dbReference type="ARBA" id="ARBA00023242"/>
    </source>
</evidence>
<evidence type="ECO:0000256" key="4">
    <source>
        <dbReference type="ARBA" id="ARBA00023163"/>
    </source>
</evidence>
<dbReference type="InterPro" id="IPR036898">
    <property type="entry name" value="RNA_pol_Rpb7-like_N_sf"/>
</dbReference>
<dbReference type="Proteomes" id="UP001375240">
    <property type="component" value="Unassembled WGS sequence"/>
</dbReference>
<dbReference type="GO" id="GO:0003677">
    <property type="term" value="F:DNA binding"/>
    <property type="evidence" value="ECO:0007669"/>
    <property type="project" value="InterPro"/>
</dbReference>
<protein>
    <recommendedName>
        <fullName evidence="6">DNA-directed RNA polymerase subunit</fullName>
    </recommendedName>
</protein>
<dbReference type="GO" id="GO:0003899">
    <property type="term" value="F:DNA-directed RNA polymerase activity"/>
    <property type="evidence" value="ECO:0007669"/>
    <property type="project" value="InterPro"/>
</dbReference>
<organism evidence="9 10">
    <name type="scientific">Orbilia brochopaga</name>
    <dbReference type="NCBI Taxonomy" id="3140254"/>
    <lineage>
        <taxon>Eukaryota</taxon>
        <taxon>Fungi</taxon>
        <taxon>Dikarya</taxon>
        <taxon>Ascomycota</taxon>
        <taxon>Pezizomycotina</taxon>
        <taxon>Orbiliomycetes</taxon>
        <taxon>Orbiliales</taxon>
        <taxon>Orbiliaceae</taxon>
        <taxon>Orbilia</taxon>
    </lineage>
</organism>
<dbReference type="PROSITE" id="PS50126">
    <property type="entry name" value="S1"/>
    <property type="match status" value="1"/>
</dbReference>
<evidence type="ECO:0000256" key="1">
    <source>
        <dbReference type="ARBA" id="ARBA00004123"/>
    </source>
</evidence>
<evidence type="ECO:0000256" key="7">
    <source>
        <dbReference type="SAM" id="MobiDB-lite"/>
    </source>
</evidence>
<dbReference type="Gene3D" id="2.40.50.140">
    <property type="entry name" value="Nucleic acid-binding proteins"/>
    <property type="match status" value="1"/>
</dbReference>
<keyword evidence="3 6" id="KW-0240">DNA-directed RNA polymerase</keyword>
<dbReference type="AlphaFoldDB" id="A0AAV9U6B6"/>
<name>A0AAV9U6B6_9PEZI</name>
<gene>
    <name evidence="9" type="primary">RPC25</name>
    <name evidence="9" type="ORF">TWF696_001918</name>
</gene>
<comment type="caution">
    <text evidence="9">The sequence shown here is derived from an EMBL/GenBank/DDBJ whole genome shotgun (WGS) entry which is preliminary data.</text>
</comment>
<dbReference type="InterPro" id="IPR004519">
    <property type="entry name" value="RNAP_E/RPC8"/>
</dbReference>
<keyword evidence="5 6" id="KW-0539">Nucleus</keyword>
<keyword evidence="4 6" id="KW-0804">Transcription</keyword>
<evidence type="ECO:0000313" key="10">
    <source>
        <dbReference type="Proteomes" id="UP001375240"/>
    </source>
</evidence>
<dbReference type="InterPro" id="IPR003029">
    <property type="entry name" value="S1_domain"/>
</dbReference>
<dbReference type="PANTHER" id="PTHR12709">
    <property type="entry name" value="DNA-DIRECTED RNA POLYMERASE II, III"/>
    <property type="match status" value="1"/>
</dbReference>
<dbReference type="GO" id="GO:0005666">
    <property type="term" value="C:RNA polymerase III complex"/>
    <property type="evidence" value="ECO:0007669"/>
    <property type="project" value="TreeGrafter"/>
</dbReference>
<dbReference type="Pfam" id="PF08292">
    <property type="entry name" value="RNA_pol_Rbc25"/>
    <property type="match status" value="1"/>
</dbReference>
<dbReference type="EMBL" id="JAVHNQ010000011">
    <property type="protein sequence ID" value="KAK6336357.1"/>
    <property type="molecule type" value="Genomic_DNA"/>
</dbReference>
<dbReference type="FunFam" id="3.30.1490.120:FF:000001">
    <property type="entry name" value="DNA-directed RNA polymerase II subunit RPB7"/>
    <property type="match status" value="1"/>
</dbReference>
<dbReference type="GO" id="GO:0006384">
    <property type="term" value="P:transcription initiation at RNA polymerase III promoter"/>
    <property type="evidence" value="ECO:0007669"/>
    <property type="project" value="TreeGrafter"/>
</dbReference>
<evidence type="ECO:0000256" key="3">
    <source>
        <dbReference type="ARBA" id="ARBA00022478"/>
    </source>
</evidence>
<reference evidence="9 10" key="1">
    <citation type="submission" date="2019-10" db="EMBL/GenBank/DDBJ databases">
        <authorList>
            <person name="Palmer J.M."/>
        </authorList>
    </citation>
    <scope>NUCLEOTIDE SEQUENCE [LARGE SCALE GENOMIC DNA]</scope>
    <source>
        <strain evidence="9 10">TWF696</strain>
    </source>
</reference>
<evidence type="ECO:0000256" key="2">
    <source>
        <dbReference type="ARBA" id="ARBA00009307"/>
    </source>
</evidence>
<comment type="subcellular location">
    <subcellularLocation>
        <location evidence="1 6">Nucleus</location>
    </subcellularLocation>
</comment>